<feature type="compositionally biased region" description="Basic and acidic residues" evidence="1">
    <location>
        <begin position="260"/>
        <end position="273"/>
    </location>
</feature>
<feature type="domain" description="PE-PPE" evidence="2">
    <location>
        <begin position="92"/>
        <end position="249"/>
    </location>
</feature>
<comment type="caution">
    <text evidence="3">The sequence shown here is derived from an EMBL/GenBank/DDBJ whole genome shotgun (WGS) entry which is preliminary data.</text>
</comment>
<reference evidence="3 4" key="1">
    <citation type="journal article" date="2015" name="Genome Biol. Evol.">
        <title>Characterization of Three Mycobacterium spp. with Potential Use in Bioremediation by Genome Sequencing and Comparative Genomics.</title>
        <authorList>
            <person name="Das S."/>
            <person name="Pettersson B.M."/>
            <person name="Behra P.R."/>
            <person name="Ramesh M."/>
            <person name="Dasgupta S."/>
            <person name="Bhattacharya A."/>
            <person name="Kirsebom L.A."/>
        </authorList>
    </citation>
    <scope>NUCLEOTIDE SEQUENCE [LARGE SCALE GENOMIC DNA]</scope>
    <source>
        <strain evidence="3 4">DSM 43826</strain>
    </source>
</reference>
<dbReference type="Gene3D" id="3.40.50.1820">
    <property type="entry name" value="alpha/beta hydrolase"/>
    <property type="match status" value="1"/>
</dbReference>
<name>A0A0J6W613_9MYCO</name>
<dbReference type="SMR" id="A0A0J6W613"/>
<dbReference type="Proteomes" id="UP000036513">
    <property type="component" value="Unassembled WGS sequence"/>
</dbReference>
<feature type="region of interest" description="Disordered" evidence="1">
    <location>
        <begin position="253"/>
        <end position="273"/>
    </location>
</feature>
<protein>
    <submittedName>
        <fullName evidence="3">Putative PPE family protein PPE42</fullName>
    </submittedName>
</protein>
<dbReference type="PATRIC" id="fig|37916.4.peg.2558"/>
<dbReference type="EMBL" id="JYNL01000020">
    <property type="protein sequence ID" value="KMO78720.1"/>
    <property type="molecule type" value="Genomic_DNA"/>
</dbReference>
<dbReference type="Pfam" id="PF08237">
    <property type="entry name" value="PE-PPE"/>
    <property type="match status" value="1"/>
</dbReference>
<dbReference type="InterPro" id="IPR029058">
    <property type="entry name" value="AB_hydrolase_fold"/>
</dbReference>
<proteinExistence type="predicted"/>
<evidence type="ECO:0000256" key="1">
    <source>
        <dbReference type="SAM" id="MobiDB-lite"/>
    </source>
</evidence>
<evidence type="ECO:0000259" key="2">
    <source>
        <dbReference type="Pfam" id="PF08237"/>
    </source>
</evidence>
<evidence type="ECO:0000313" key="3">
    <source>
        <dbReference type="EMBL" id="KMO78720.1"/>
    </source>
</evidence>
<dbReference type="STRING" id="37916.MCHLDSM_02641"/>
<organism evidence="3 4">
    <name type="scientific">Mycolicibacterium chlorophenolicum</name>
    <dbReference type="NCBI Taxonomy" id="37916"/>
    <lineage>
        <taxon>Bacteria</taxon>
        <taxon>Bacillati</taxon>
        <taxon>Actinomycetota</taxon>
        <taxon>Actinomycetes</taxon>
        <taxon>Mycobacteriales</taxon>
        <taxon>Mycobacteriaceae</taxon>
        <taxon>Mycolicibacterium</taxon>
    </lineage>
</organism>
<accession>A0A0J6W613</accession>
<gene>
    <name evidence="3" type="ORF">MCHLDSM_02641</name>
</gene>
<keyword evidence="4" id="KW-1185">Reference proteome</keyword>
<dbReference type="InterPro" id="IPR013228">
    <property type="entry name" value="PE-PPE_C"/>
</dbReference>
<dbReference type="SUPFAM" id="SSF53474">
    <property type="entry name" value="alpha/beta-Hydrolases"/>
    <property type="match status" value="1"/>
</dbReference>
<sequence precursor="true">MKRSASALAIVVVLLLCSGCLGHRWAAPQSRQASTLSAEALTRLGIPAEATVLALPGADLHLRNGMPEEFGGVFSRPPYTMTVIDYPRDLTKASIPTGIANIDKAIRATPGTIIVLAYSQGAQVASEWMRQHAQDPTVPGPDRLTFVLFGNPLRASGGEKVGNPTSRTTGLATPTDTPWHIVDVARRYDGFADSPQDKGNEDAVRNANLGKLFIHPHYEGVDLNDPSLQIWNRGNTTFVLTNEPVLPIAEKAPAGPEQVDSMRSRIESAYHRS</sequence>
<dbReference type="AlphaFoldDB" id="A0A0J6W613"/>
<evidence type="ECO:0000313" key="4">
    <source>
        <dbReference type="Proteomes" id="UP000036513"/>
    </source>
</evidence>